<evidence type="ECO:0000313" key="4">
    <source>
        <dbReference type="Proteomes" id="UP000531216"/>
    </source>
</evidence>
<dbReference type="InterPro" id="IPR014862">
    <property type="entry name" value="TrwC"/>
</dbReference>
<comment type="caution">
    <text evidence="3">The sequence shown here is derived from an EMBL/GenBank/DDBJ whole genome shotgun (WGS) entry which is preliminary data.</text>
</comment>
<feature type="non-terminal residue" evidence="3">
    <location>
        <position position="1"/>
    </location>
</feature>
<feature type="region of interest" description="Disordered" evidence="1">
    <location>
        <begin position="1054"/>
        <end position="1117"/>
    </location>
</feature>
<dbReference type="RefSeq" id="WP_183193322.1">
    <property type="nucleotide sequence ID" value="NZ_JACIDO010000017.1"/>
</dbReference>
<evidence type="ECO:0000256" key="1">
    <source>
        <dbReference type="SAM" id="MobiDB-lite"/>
    </source>
</evidence>
<evidence type="ECO:0000313" key="3">
    <source>
        <dbReference type="EMBL" id="MBB3938079.1"/>
    </source>
</evidence>
<sequence>NFEVVGVPEKVLKAFSKRRAEIEAVAREEGFSTASARGKAQVASYETRAEKDRHMTMEELDARWGRELAALGLDRNALLRTVQVESRHVRAGMVGQDRDEAIRQTAEKAVHDLTRNNSVIDDRLLMRAVVEGLQTLCNADQALAAVEAMKASGLLVQIGMVDERAIYSTKAIVEAERSMLRTVVDRKAEREFVPEEAVRAAIARRPTMREDQALAVLHALNRDGVSVVEGSAGSGKSFSLGAVAEVARECGLTPWTIAPSWKATEVVRSDTETAEAYAKAVQGFVRQVQSGKIALDAKAVVIVDEAGMVGTEDMSILVEATATAGAKLILTGDTRQLQPVVAGSPLKAIARFVGSSRMTEITRQKADWMKAASKDFAAGECVRALEAYAKAGAVVVGDDREATMRQLVQDYTRGRQERPDATRCVLAGWNADVRALNEAIREAGKEAGWIEAEEKILQAIPRGGDKPRDLALSVGDDIIFGETVELGTLTIRNADLARVLGVRGDPPNPVLDLDLGRGRRIAVPLSDLVGRREDGEPAVPRIQHACAMTVHASQGVTVDEAYVANLRGMGMESTYVAMTRHRERVRLYADGGRIVDEIAAREGASIRQTKGGGTVLPEEEDDRKEVEITPEAIRERLFAETMKADQKENASDYFDVAAFMGKPTATPARVVETVERNEARPRVGLNEALTRMGGPGGLGWMKRAAAASSGLAERMAAREKAATHYPIPDKAPRSRVTPEEIDTFVRADLLEFAVRDLGGSLVERWSNGGAVRFGDPSTGEKIGISRKANGVWNWTLSNGGAGGVIQNLVQHVKGHSYAEALHWLRERFRTQRETRPLETVRSERDATGEGDRAKVMAGWQALRQSGVSRWLTKERGIAPEIVERFAADIKADWTGDRASNRFGAAFAHRTPDGDLVNYVRRGAPQAGKVESFRANSAGGAPTLFMAGERKPTRIYVTESSVDTLSLYQMDGAPKGAMLTAPDGTPGRRSLDALAEIARRNPGAEWHVGLDNDAKGQEFAEKVREAIRSGNPEAVLCDRSPAEQFKDWNGALRGATGAQERAAKVDRERIVEEERKRIEQEARAEQIRQEEARRRREEKARQEAEAARRNDPSGPRMR</sequence>
<gene>
    <name evidence="3" type="ORF">GGR05_004249</name>
</gene>
<dbReference type="Pfam" id="PF13155">
    <property type="entry name" value="Toprim_2"/>
    <property type="match status" value="1"/>
</dbReference>
<dbReference type="Gene3D" id="3.40.50.300">
    <property type="entry name" value="P-loop containing nucleotide triphosphate hydrolases"/>
    <property type="match status" value="2"/>
</dbReference>
<dbReference type="EMBL" id="JACIDO010000017">
    <property type="protein sequence ID" value="MBB3938079.1"/>
    <property type="molecule type" value="Genomic_DNA"/>
</dbReference>
<feature type="compositionally biased region" description="Basic and acidic residues" evidence="1">
    <location>
        <begin position="1060"/>
        <end position="1110"/>
    </location>
</feature>
<feature type="domain" description="TrwC relaxase" evidence="2">
    <location>
        <begin position="2"/>
        <end position="70"/>
    </location>
</feature>
<keyword evidence="4" id="KW-1185">Reference proteome</keyword>
<dbReference type="SUPFAM" id="SSF55464">
    <property type="entry name" value="Origin of replication-binding domain, RBD-like"/>
    <property type="match status" value="1"/>
</dbReference>
<dbReference type="Pfam" id="PF13604">
    <property type="entry name" value="AAA_30"/>
    <property type="match status" value="1"/>
</dbReference>
<dbReference type="Pfam" id="PF08751">
    <property type="entry name" value="TrwC"/>
    <property type="match status" value="1"/>
</dbReference>
<dbReference type="InterPro" id="IPR027417">
    <property type="entry name" value="P-loop_NTPase"/>
</dbReference>
<dbReference type="AlphaFoldDB" id="A0A7W6BXW1"/>
<evidence type="ECO:0000259" key="2">
    <source>
        <dbReference type="Pfam" id="PF08751"/>
    </source>
</evidence>
<organism evidence="3 4">
    <name type="scientific">Aureimonas phyllosphaerae</name>
    <dbReference type="NCBI Taxonomy" id="1166078"/>
    <lineage>
        <taxon>Bacteria</taxon>
        <taxon>Pseudomonadati</taxon>
        <taxon>Pseudomonadota</taxon>
        <taxon>Alphaproteobacteria</taxon>
        <taxon>Hyphomicrobiales</taxon>
        <taxon>Aurantimonadaceae</taxon>
        <taxon>Aureimonas</taxon>
    </lineage>
</organism>
<dbReference type="Proteomes" id="UP000531216">
    <property type="component" value="Unassembled WGS sequence"/>
</dbReference>
<dbReference type="CDD" id="cd18809">
    <property type="entry name" value="SF1_C_RecD"/>
    <property type="match status" value="1"/>
</dbReference>
<protein>
    <recommendedName>
        <fullName evidence="2">TrwC relaxase domain-containing protein</fullName>
    </recommendedName>
</protein>
<accession>A0A7W6BXW1</accession>
<proteinExistence type="predicted"/>
<dbReference type="Gene3D" id="3.40.1360.10">
    <property type="match status" value="1"/>
</dbReference>
<dbReference type="SUPFAM" id="SSF52540">
    <property type="entry name" value="P-loop containing nucleoside triphosphate hydrolases"/>
    <property type="match status" value="2"/>
</dbReference>
<name>A0A7W6BXW1_9HYPH</name>
<reference evidence="3 4" key="1">
    <citation type="submission" date="2020-08" db="EMBL/GenBank/DDBJ databases">
        <title>Genomic Encyclopedia of Type Strains, Phase IV (KMG-IV): sequencing the most valuable type-strain genomes for metagenomic binning, comparative biology and taxonomic classification.</title>
        <authorList>
            <person name="Goeker M."/>
        </authorList>
    </citation>
    <scope>NUCLEOTIDE SEQUENCE [LARGE SCALE GENOMIC DNA]</scope>
    <source>
        <strain evidence="3 4">DSM 25024</strain>
    </source>
</reference>